<sequence length="361" mass="40932">MGRKRKSKDNERDQLLSFRGPWADNHNNIWLASILRVVRNIKKHTFPTKLSAAERSQVFSVLKNTLLKCPLLESPIFIDAGETNPLNKEYLSEHFFSSLNIQQAQKNEGFVIDQTGSFLGIINVRNHLQIQLTDSQGELETTWHHLTKIEAELANSFEYAFSPRFGFLTADPTHCGTGLIGTIYLHLPALIHTGVFQETVESALEEGVVAQSMQGSLDEIVGDLVVLQNSYTLGLTEETILSILRTSATTMMTAEKRRREELRTKENADVKDRVSRAYGLLKHSYKLTTIEALKNLSLFKLGLELDWITGIPYNKINELLINCQRAHLMSLHQKSLNQEELPQIRAELIHKTLKETLLKTA</sequence>
<comment type="similarity">
    <text evidence="5">Belongs to the ATP:guanido phosphotransferase family.</text>
</comment>
<dbReference type="PANTHER" id="PTHR11547:SF38">
    <property type="entry name" value="ARGININE KINASE 1-RELATED"/>
    <property type="match status" value="1"/>
</dbReference>
<comment type="caution">
    <text evidence="5">Lacks conserved residue(s) required for the propagation of feature annotation.</text>
</comment>
<evidence type="ECO:0000313" key="8">
    <source>
        <dbReference type="Proteomes" id="UP000722121"/>
    </source>
</evidence>
<evidence type="ECO:0000259" key="6">
    <source>
        <dbReference type="PROSITE" id="PS51510"/>
    </source>
</evidence>
<dbReference type="InterPro" id="IPR022414">
    <property type="entry name" value="ATP-guanido_PTrfase_cat"/>
</dbReference>
<gene>
    <name evidence="7" type="ORF">JYU14_02500</name>
</gene>
<feature type="binding site" evidence="5">
    <location>
        <begin position="211"/>
        <end position="216"/>
    </location>
    <ligand>
        <name>ATP</name>
        <dbReference type="ChEBI" id="CHEBI:30616"/>
    </ligand>
</feature>
<feature type="binding site" evidence="5">
    <location>
        <begin position="32"/>
        <end position="36"/>
    </location>
    <ligand>
        <name>ATP</name>
        <dbReference type="ChEBI" id="CHEBI:30616"/>
    </ligand>
</feature>
<dbReference type="Gene3D" id="3.30.590.10">
    <property type="entry name" value="Glutamine synthetase/guanido kinase, catalytic domain"/>
    <property type="match status" value="1"/>
</dbReference>
<dbReference type="Proteomes" id="UP000722121">
    <property type="component" value="Unassembled WGS sequence"/>
</dbReference>
<evidence type="ECO:0000313" key="7">
    <source>
        <dbReference type="EMBL" id="MBN4066933.1"/>
    </source>
</evidence>
<keyword evidence="3 5" id="KW-0418">Kinase</keyword>
<dbReference type="SUPFAM" id="SSF55931">
    <property type="entry name" value="Glutamine synthetase/guanido kinase"/>
    <property type="match status" value="1"/>
</dbReference>
<dbReference type="PROSITE" id="PS51510">
    <property type="entry name" value="PHOSPHAGEN_KINASE_C"/>
    <property type="match status" value="1"/>
</dbReference>
<feature type="domain" description="Phosphagen kinase C-terminal" evidence="6">
    <location>
        <begin position="29"/>
        <end position="258"/>
    </location>
</feature>
<keyword evidence="2 5" id="KW-0547">Nucleotide-binding</keyword>
<dbReference type="GO" id="GO:0016301">
    <property type="term" value="F:kinase activity"/>
    <property type="evidence" value="ECO:0007669"/>
    <property type="project" value="UniProtKB-KW"/>
</dbReference>
<keyword evidence="4 5" id="KW-0067">ATP-binding</keyword>
<comment type="caution">
    <text evidence="7">The sequence shown here is derived from an EMBL/GenBank/DDBJ whole genome shotgun (WGS) entry which is preliminary data.</text>
</comment>
<keyword evidence="8" id="KW-1185">Reference proteome</keyword>
<evidence type="ECO:0000256" key="4">
    <source>
        <dbReference type="ARBA" id="ARBA00022840"/>
    </source>
</evidence>
<proteinExistence type="inferred from homology"/>
<reference evidence="7 8" key="1">
    <citation type="submission" date="2021-02" db="EMBL/GenBank/DDBJ databases">
        <title>Activity-based single-cell genomes from oceanic crustal fluid captures similar information to metagenomic and metatranscriptomic surveys with orders of magnitude less sampling.</title>
        <authorList>
            <person name="D'Angelo T.S."/>
            <person name="Orcutt B.N."/>
        </authorList>
    </citation>
    <scope>NUCLEOTIDE SEQUENCE [LARGE SCALE GENOMIC DNA]</scope>
    <source>
        <strain evidence="7">AH-315-G07</strain>
    </source>
</reference>
<organism evidence="7 8">
    <name type="scientific">Simkania negevensis</name>
    <dbReference type="NCBI Taxonomy" id="83561"/>
    <lineage>
        <taxon>Bacteria</taxon>
        <taxon>Pseudomonadati</taxon>
        <taxon>Chlamydiota</taxon>
        <taxon>Chlamydiia</taxon>
        <taxon>Parachlamydiales</taxon>
        <taxon>Simkaniaceae</taxon>
        <taxon>Simkania</taxon>
    </lineage>
</organism>
<dbReference type="EMBL" id="JAFITR010000041">
    <property type="protein sequence ID" value="MBN4066933.1"/>
    <property type="molecule type" value="Genomic_DNA"/>
</dbReference>
<dbReference type="InterPro" id="IPR014746">
    <property type="entry name" value="Gln_synth/guanido_kin_cat_dom"/>
</dbReference>
<protein>
    <submittedName>
        <fullName evidence="7">Protein arginine kinase</fullName>
    </submittedName>
</protein>
<dbReference type="InterPro" id="IPR000749">
    <property type="entry name" value="ATP-guanido_PTrfase"/>
</dbReference>
<dbReference type="Pfam" id="PF00217">
    <property type="entry name" value="ATP-gua_Ptrans"/>
    <property type="match status" value="1"/>
</dbReference>
<evidence type="ECO:0000256" key="2">
    <source>
        <dbReference type="ARBA" id="ARBA00022741"/>
    </source>
</evidence>
<name>A0ABS3AQC4_9BACT</name>
<dbReference type="PANTHER" id="PTHR11547">
    <property type="entry name" value="ARGININE OR CREATINE KINASE"/>
    <property type="match status" value="1"/>
</dbReference>
<evidence type="ECO:0000256" key="5">
    <source>
        <dbReference type="PROSITE-ProRule" id="PRU00843"/>
    </source>
</evidence>
<evidence type="ECO:0000256" key="3">
    <source>
        <dbReference type="ARBA" id="ARBA00022777"/>
    </source>
</evidence>
<feature type="binding site" evidence="5">
    <location>
        <begin position="180"/>
        <end position="184"/>
    </location>
    <ligand>
        <name>ATP</name>
        <dbReference type="ChEBI" id="CHEBI:30616"/>
    </ligand>
</feature>
<keyword evidence="1 5" id="KW-0808">Transferase</keyword>
<evidence type="ECO:0000256" key="1">
    <source>
        <dbReference type="ARBA" id="ARBA00022679"/>
    </source>
</evidence>
<accession>A0ABS3AQC4</accession>